<evidence type="ECO:0000256" key="8">
    <source>
        <dbReference type="ARBA" id="ARBA00022729"/>
    </source>
</evidence>
<evidence type="ECO:0000256" key="13">
    <source>
        <dbReference type="ARBA" id="ARBA00023136"/>
    </source>
</evidence>
<dbReference type="InterPro" id="IPR001841">
    <property type="entry name" value="Znf_RING"/>
</dbReference>
<evidence type="ECO:0000313" key="18">
    <source>
        <dbReference type="EMBL" id="KAL3776957.1"/>
    </source>
</evidence>
<evidence type="ECO:0000256" key="4">
    <source>
        <dbReference type="ARBA" id="ARBA00012483"/>
    </source>
</evidence>
<keyword evidence="11" id="KW-0862">Zinc</keyword>
<dbReference type="Proteomes" id="UP001530400">
    <property type="component" value="Unassembled WGS sequence"/>
</dbReference>
<reference evidence="18 19" key="1">
    <citation type="submission" date="2024-10" db="EMBL/GenBank/DDBJ databases">
        <title>Updated reference genomes for cyclostephanoid diatoms.</title>
        <authorList>
            <person name="Roberts W.R."/>
            <person name="Alverson A.J."/>
        </authorList>
    </citation>
    <scope>NUCLEOTIDE SEQUENCE [LARGE SCALE GENOMIC DNA]</scope>
    <source>
        <strain evidence="18 19">AJA010-31</strain>
    </source>
</reference>
<dbReference type="Gene3D" id="3.30.40.10">
    <property type="entry name" value="Zinc/RING finger domain, C3HC4 (zinc finger)"/>
    <property type="match status" value="1"/>
</dbReference>
<dbReference type="PROSITE" id="PS50089">
    <property type="entry name" value="ZF_RING_2"/>
    <property type="match status" value="1"/>
</dbReference>
<keyword evidence="12 16" id="KW-1133">Transmembrane helix</keyword>
<evidence type="ECO:0000256" key="3">
    <source>
        <dbReference type="ARBA" id="ARBA00004906"/>
    </source>
</evidence>
<dbReference type="EMBL" id="JALLPJ020001073">
    <property type="protein sequence ID" value="KAL3776957.1"/>
    <property type="molecule type" value="Genomic_DNA"/>
</dbReference>
<feature type="compositionally biased region" description="Basic and acidic residues" evidence="15">
    <location>
        <begin position="590"/>
        <end position="599"/>
    </location>
</feature>
<dbReference type="GO" id="GO:0061630">
    <property type="term" value="F:ubiquitin protein ligase activity"/>
    <property type="evidence" value="ECO:0007669"/>
    <property type="project" value="UniProtKB-EC"/>
</dbReference>
<feature type="compositionally biased region" description="Polar residues" evidence="15">
    <location>
        <begin position="515"/>
        <end position="530"/>
    </location>
</feature>
<dbReference type="InterPro" id="IPR013083">
    <property type="entry name" value="Znf_RING/FYVE/PHD"/>
</dbReference>
<keyword evidence="13 16" id="KW-0472">Membrane</keyword>
<feature type="domain" description="RING-type" evidence="17">
    <location>
        <begin position="1078"/>
        <end position="1121"/>
    </location>
</feature>
<keyword evidence="10" id="KW-0833">Ubl conjugation pathway</keyword>
<proteinExistence type="predicted"/>
<dbReference type="GO" id="GO:0012505">
    <property type="term" value="C:endomembrane system"/>
    <property type="evidence" value="ECO:0007669"/>
    <property type="project" value="UniProtKB-SubCell"/>
</dbReference>
<dbReference type="PANTHER" id="PTHR22763:SF162">
    <property type="entry name" value="TRANSMEMBRANE E3 UBIQUITIN-PROTEIN LIGASE 1"/>
    <property type="match status" value="1"/>
</dbReference>
<dbReference type="Pfam" id="PF13639">
    <property type="entry name" value="zf-RING_2"/>
    <property type="match status" value="1"/>
</dbReference>
<dbReference type="AlphaFoldDB" id="A0ABD3NM60"/>
<gene>
    <name evidence="18" type="ORF">ACHAWO_008737</name>
</gene>
<comment type="catalytic activity">
    <reaction evidence="1">
        <text>S-ubiquitinyl-[E2 ubiquitin-conjugating enzyme]-L-cysteine + [acceptor protein]-L-lysine = [E2 ubiquitin-conjugating enzyme]-L-cysteine + N(6)-ubiquitinyl-[acceptor protein]-L-lysine.</text>
        <dbReference type="EC" id="2.3.2.27"/>
    </reaction>
</comment>
<comment type="subcellular location">
    <subcellularLocation>
        <location evidence="2">Endomembrane system</location>
        <topology evidence="2">Multi-pass membrane protein</topology>
    </subcellularLocation>
</comment>
<feature type="transmembrane region" description="Helical" evidence="16">
    <location>
        <begin position="762"/>
        <end position="781"/>
    </location>
</feature>
<dbReference type="InterPro" id="IPR050731">
    <property type="entry name" value="HRD1_E3_ubiq-ligases"/>
</dbReference>
<evidence type="ECO:0000256" key="2">
    <source>
        <dbReference type="ARBA" id="ARBA00004127"/>
    </source>
</evidence>
<feature type="region of interest" description="Disordered" evidence="15">
    <location>
        <begin position="267"/>
        <end position="286"/>
    </location>
</feature>
<keyword evidence="6 16" id="KW-0812">Transmembrane</keyword>
<dbReference type="Pfam" id="PF11145">
    <property type="entry name" value="DUF2921"/>
    <property type="match status" value="1"/>
</dbReference>
<evidence type="ECO:0000256" key="9">
    <source>
        <dbReference type="ARBA" id="ARBA00022771"/>
    </source>
</evidence>
<evidence type="ECO:0000256" key="5">
    <source>
        <dbReference type="ARBA" id="ARBA00022679"/>
    </source>
</evidence>
<name>A0ABD3NM60_9STRA</name>
<keyword evidence="9 14" id="KW-0863">Zinc-finger</keyword>
<keyword evidence="8" id="KW-0732">Signal</keyword>
<dbReference type="SMART" id="SM00184">
    <property type="entry name" value="RING"/>
    <property type="match status" value="1"/>
</dbReference>
<evidence type="ECO:0000256" key="15">
    <source>
        <dbReference type="SAM" id="MobiDB-lite"/>
    </source>
</evidence>
<evidence type="ECO:0000256" key="7">
    <source>
        <dbReference type="ARBA" id="ARBA00022723"/>
    </source>
</evidence>
<feature type="transmembrane region" description="Helical" evidence="16">
    <location>
        <begin position="821"/>
        <end position="840"/>
    </location>
</feature>
<dbReference type="SUPFAM" id="SSF57850">
    <property type="entry name" value="RING/U-box"/>
    <property type="match status" value="1"/>
</dbReference>
<dbReference type="GO" id="GO:0008270">
    <property type="term" value="F:zinc ion binding"/>
    <property type="evidence" value="ECO:0007669"/>
    <property type="project" value="UniProtKB-KW"/>
</dbReference>
<evidence type="ECO:0000256" key="10">
    <source>
        <dbReference type="ARBA" id="ARBA00022786"/>
    </source>
</evidence>
<evidence type="ECO:0000256" key="12">
    <source>
        <dbReference type="ARBA" id="ARBA00022989"/>
    </source>
</evidence>
<protein>
    <recommendedName>
        <fullName evidence="4">RING-type E3 ubiquitin transferase</fullName>
        <ecNumber evidence="4">2.3.2.27</ecNumber>
    </recommendedName>
</protein>
<organism evidence="18 19">
    <name type="scientific">Cyclotella atomus</name>
    <dbReference type="NCBI Taxonomy" id="382360"/>
    <lineage>
        <taxon>Eukaryota</taxon>
        <taxon>Sar</taxon>
        <taxon>Stramenopiles</taxon>
        <taxon>Ochrophyta</taxon>
        <taxon>Bacillariophyta</taxon>
        <taxon>Coscinodiscophyceae</taxon>
        <taxon>Thalassiosirophycidae</taxon>
        <taxon>Stephanodiscales</taxon>
        <taxon>Stephanodiscaceae</taxon>
        <taxon>Cyclotella</taxon>
    </lineage>
</organism>
<evidence type="ECO:0000256" key="6">
    <source>
        <dbReference type="ARBA" id="ARBA00022692"/>
    </source>
</evidence>
<sequence>MFAPLDPLDPTTLPNNPALANWQEHQRRQRTLRMLMMFLMVLLLMDGDEPVERRNRTKTSHSSLRNHSGLDGGKWDRTRYGNFRVFLDENGDLINPLTWGVWKSRREEDALLYDAVAGGSRYGDLMRRNIKDYDGIFKKWAESKVVVEAKSALGIDVEKVEKINANEREDSLLTEEQRVPDPITPDNADDEQIFHYPRNATGYYRGLWMRVPRNSSSSVREKQPATIVDDETFDNSQDVSSWIQDRLEQSQQDVGIFVLPSSRNTTIKSTKPSRASSKNTTLDENDASSTLTLTKSAGRAAFQLYSRPIPAMTELSIVDGLVKLYDGMTTSFVSRRTDVLLRVRGVIIHGNGKLSLVSSSINDAASSSDGKIRSYLGIKQIKKSQSDGIKVENTKDGDLAQSKETFAQIEEENVDEITDRQRHRRLQDLLNAFLSQPGQFDESQNTNAQGLIHDGSSILRQIRDDILELYASSYVHEILPMDAMKEDGWTVLKPAFDGDSYDLQSEIQTHRHQSRLLQSNDSSATSTLASQKDVDRSEEMSMNTHHTKEQVDQFDEEELNDSPSHDDGPVSRMTAGASEEQPTDDPITNDVHKSIDASDKINNQKAVERTKEPQYSYPFPYVCDDANESIKKSPSPNSRRLPSRELLLEANAAHCEFEMNIDIHEQPWTFGEWRNAVLQRFRTVQAFNPYLHKFDRETERLKRSQILNLNSQVGFIEDSVKEALIMTMSGTVESVNCNFTSFVNVTAIRTNWEHTTAKAINYSFYMMLTCLCQIVVLLRQLLHTQAQSAASNVSLFCIGWQTVLDAILCIAHIFLCLVMQPLFTAFASVAFFKLLIFCVIEMKYMALIIQARNNANNPNHTQDDLRRQITLLHLRFYAALMLAIMSFWYIGQTHRTVYILMLYSFWVPQIVLNAITEARKPMHSYYIYGMSATRIIAPTYVFAVRNNFLKEVNPDFPSDPQMCQLLILWILIQTALLVGQGKYGARFMIPQRFLPPKFDYHRPIPSSILPPPPPPAAPSNGSPSSEIELGPLLNSESSPRGARHRRPRLGSRVDESSSSNGTITMSTDVPGDAQTLDCVICYNEIDINDRSGYMLAPCLHIFHTTCLEQWMEVKMECPICRCNLPAI</sequence>
<comment type="caution">
    <text evidence="18">The sequence shown here is derived from an EMBL/GenBank/DDBJ whole genome shotgun (WGS) entry which is preliminary data.</text>
</comment>
<dbReference type="EC" id="2.3.2.27" evidence="4"/>
<evidence type="ECO:0000256" key="11">
    <source>
        <dbReference type="ARBA" id="ARBA00022833"/>
    </source>
</evidence>
<evidence type="ECO:0000259" key="17">
    <source>
        <dbReference type="PROSITE" id="PS50089"/>
    </source>
</evidence>
<feature type="compositionally biased region" description="Polar residues" evidence="15">
    <location>
        <begin position="1056"/>
        <end position="1067"/>
    </location>
</feature>
<keyword evidence="19" id="KW-1185">Reference proteome</keyword>
<evidence type="ECO:0000256" key="14">
    <source>
        <dbReference type="PROSITE-ProRule" id="PRU00175"/>
    </source>
</evidence>
<keyword evidence="5" id="KW-0808">Transferase</keyword>
<feature type="transmembrane region" description="Helical" evidence="16">
    <location>
        <begin position="897"/>
        <end position="916"/>
    </location>
</feature>
<feature type="transmembrane region" description="Helical" evidence="16">
    <location>
        <begin position="925"/>
        <end position="944"/>
    </location>
</feature>
<feature type="transmembrane region" description="Helical" evidence="16">
    <location>
        <begin position="964"/>
        <end position="983"/>
    </location>
</feature>
<evidence type="ECO:0000256" key="16">
    <source>
        <dbReference type="SAM" id="Phobius"/>
    </source>
</evidence>
<comment type="pathway">
    <text evidence="3">Protein modification; protein ubiquitination.</text>
</comment>
<accession>A0ABD3NM60</accession>
<dbReference type="InterPro" id="IPR021319">
    <property type="entry name" value="DUF2921"/>
</dbReference>
<evidence type="ECO:0000256" key="1">
    <source>
        <dbReference type="ARBA" id="ARBA00000900"/>
    </source>
</evidence>
<feature type="transmembrane region" description="Helical" evidence="16">
    <location>
        <begin position="793"/>
        <end position="815"/>
    </location>
</feature>
<evidence type="ECO:0000313" key="19">
    <source>
        <dbReference type="Proteomes" id="UP001530400"/>
    </source>
</evidence>
<feature type="region of interest" description="Disordered" evidence="15">
    <location>
        <begin position="509"/>
        <end position="618"/>
    </location>
</feature>
<dbReference type="PANTHER" id="PTHR22763">
    <property type="entry name" value="RING ZINC FINGER PROTEIN"/>
    <property type="match status" value="1"/>
</dbReference>
<feature type="transmembrane region" description="Helical" evidence="16">
    <location>
        <begin position="874"/>
        <end position="891"/>
    </location>
</feature>
<feature type="region of interest" description="Disordered" evidence="15">
    <location>
        <begin position="1009"/>
        <end position="1068"/>
    </location>
</feature>
<keyword evidence="7" id="KW-0479">Metal-binding</keyword>